<sequence>MNLVIGLRYLFLVFGVGFGFQYKPHGPIKEEYEISDSKVVWKPYGFELHLSVGFGVEPQSPKNILAIDLGERVVGVTVSTSDNGNPKSIWQGC</sequence>
<accession>A0A1Q6DX43</accession>
<evidence type="ECO:0000313" key="1">
    <source>
        <dbReference type="EMBL" id="OKY78926.1"/>
    </source>
</evidence>
<dbReference type="EMBL" id="MSDW01000001">
    <property type="protein sequence ID" value="OKY78926.1"/>
    <property type="molecule type" value="Genomic_DNA"/>
</dbReference>
<name>A0A1Q6DX43_METT1</name>
<organism evidence="1 2">
    <name type="scientific">Methanohalarchaeum thermophilum</name>
    <dbReference type="NCBI Taxonomy" id="1903181"/>
    <lineage>
        <taxon>Archaea</taxon>
        <taxon>Methanobacteriati</taxon>
        <taxon>Methanobacteriota</taxon>
        <taxon>Methanonatronarchaeia</taxon>
        <taxon>Methanonatronarchaeales</taxon>
        <taxon>Methanonatronarchaeaceae</taxon>
        <taxon>Candidatus Methanohalarchaeum</taxon>
    </lineage>
</organism>
<dbReference type="InParanoid" id="A0A1Q6DX43"/>
<dbReference type="STRING" id="1903181.BTN85_1431"/>
<reference evidence="1" key="1">
    <citation type="submission" date="2016-12" db="EMBL/GenBank/DDBJ databases">
        <title>Discovery of methanogenic haloarchaea.</title>
        <authorList>
            <person name="Sorokin D.Y."/>
            <person name="Makarova K.S."/>
            <person name="Abbas B."/>
            <person name="Ferrer M."/>
            <person name="Golyshin P.N."/>
        </authorList>
    </citation>
    <scope>NUCLEOTIDE SEQUENCE [LARGE SCALE GENOMIC DNA]</scope>
    <source>
        <strain evidence="1">HMET1</strain>
    </source>
</reference>
<dbReference type="Proteomes" id="UP000185744">
    <property type="component" value="Unassembled WGS sequence"/>
</dbReference>
<keyword evidence="2" id="KW-1185">Reference proteome</keyword>
<gene>
    <name evidence="1" type="ORF">BTN85_1431</name>
</gene>
<dbReference type="AlphaFoldDB" id="A0A1Q6DX43"/>
<proteinExistence type="predicted"/>
<evidence type="ECO:0000313" key="2">
    <source>
        <dbReference type="Proteomes" id="UP000185744"/>
    </source>
</evidence>
<comment type="caution">
    <text evidence="1">The sequence shown here is derived from an EMBL/GenBank/DDBJ whole genome shotgun (WGS) entry which is preliminary data.</text>
</comment>
<protein>
    <submittedName>
        <fullName evidence="1">IS605 OrfB-like transposable element containing RNAse H-like and Zn finger domain</fullName>
    </submittedName>
</protein>